<dbReference type="OrthoDB" id="662998at2"/>
<name>A0A495LZW8_9FLAO</name>
<feature type="transmembrane region" description="Helical" evidence="1">
    <location>
        <begin position="202"/>
        <end position="221"/>
    </location>
</feature>
<accession>A0A495LZW8</accession>
<keyword evidence="3" id="KW-1185">Reference proteome</keyword>
<dbReference type="EMBL" id="RBLC01000005">
    <property type="protein sequence ID" value="RKS19171.1"/>
    <property type="molecule type" value="Genomic_DNA"/>
</dbReference>
<gene>
    <name evidence="2" type="ORF">CLV94_3122</name>
</gene>
<comment type="caution">
    <text evidence="2">The sequence shown here is derived from an EMBL/GenBank/DDBJ whole genome shotgun (WGS) entry which is preliminary data.</text>
</comment>
<dbReference type="RefSeq" id="WP_121377402.1">
    <property type="nucleotide sequence ID" value="NZ_RBLC01000005.1"/>
</dbReference>
<dbReference type="AlphaFoldDB" id="A0A495LZW8"/>
<feature type="transmembrane region" description="Helical" evidence="1">
    <location>
        <begin position="7"/>
        <end position="28"/>
    </location>
</feature>
<keyword evidence="1" id="KW-0472">Membrane</keyword>
<evidence type="ECO:0000313" key="2">
    <source>
        <dbReference type="EMBL" id="RKS19171.1"/>
    </source>
</evidence>
<evidence type="ECO:0000256" key="1">
    <source>
        <dbReference type="SAM" id="Phobius"/>
    </source>
</evidence>
<reference evidence="2 3" key="1">
    <citation type="submission" date="2018-10" db="EMBL/GenBank/DDBJ databases">
        <title>Genomic Encyclopedia of Archaeal and Bacterial Type Strains, Phase II (KMG-II): from individual species to whole genera.</title>
        <authorList>
            <person name="Goeker M."/>
        </authorList>
    </citation>
    <scope>NUCLEOTIDE SEQUENCE [LARGE SCALE GENOMIC DNA]</scope>
    <source>
        <strain evidence="2 3">DSM 29537</strain>
    </source>
</reference>
<dbReference type="Proteomes" id="UP000277579">
    <property type="component" value="Unassembled WGS sequence"/>
</dbReference>
<keyword evidence="1" id="KW-1133">Transmembrane helix</keyword>
<sequence length="327" mass="37785">MKRGFGLFWILFMLFYAIPFPMLLYYNIKSEDSPELGSTSPWVALGLLAVSVVLWLLLLAGYFKKWVLSNFIAKRNIERLKAHGILRLAEIRSAVKISKDGSRYDTYELRLAFKNLADSEIIQKTVVNDARPSERRFEAGKKVEVLIDREIKHVPYFTFASSEATIRPLGILLVFLGWIAVVVLVVGYYVYSYQTENIGMGWRFMAFWHPLIICPAVLLFYRGLLRLIFNRIGGKRLDEAVLIKYKGIRTTARLISASQTGTYINEQPMVRFQLEFTDHLKRTRRAEIKKIVDLLDLNSAKQETAVIFYLKDHPDRIAFEADLEEIS</sequence>
<feature type="transmembrane region" description="Helical" evidence="1">
    <location>
        <begin position="169"/>
        <end position="190"/>
    </location>
</feature>
<proteinExistence type="predicted"/>
<feature type="transmembrane region" description="Helical" evidence="1">
    <location>
        <begin position="40"/>
        <end position="63"/>
    </location>
</feature>
<evidence type="ECO:0000313" key="3">
    <source>
        <dbReference type="Proteomes" id="UP000277579"/>
    </source>
</evidence>
<protein>
    <submittedName>
        <fullName evidence="2">Uncharacterized protein</fullName>
    </submittedName>
</protein>
<keyword evidence="1" id="KW-0812">Transmembrane</keyword>
<organism evidence="2 3">
    <name type="scientific">Flavobacterium endophyticum</name>
    <dbReference type="NCBI Taxonomy" id="1540163"/>
    <lineage>
        <taxon>Bacteria</taxon>
        <taxon>Pseudomonadati</taxon>
        <taxon>Bacteroidota</taxon>
        <taxon>Flavobacteriia</taxon>
        <taxon>Flavobacteriales</taxon>
        <taxon>Flavobacteriaceae</taxon>
        <taxon>Flavobacterium</taxon>
    </lineage>
</organism>